<name>A0A1B9GQC8_9TREE</name>
<evidence type="ECO:0000313" key="2">
    <source>
        <dbReference type="EMBL" id="OCF33299.1"/>
    </source>
</evidence>
<protein>
    <submittedName>
        <fullName evidence="2">Uncharacterized protein</fullName>
    </submittedName>
</protein>
<dbReference type="EMBL" id="KV700126">
    <property type="protein sequence ID" value="OCF33299.1"/>
    <property type="molecule type" value="Genomic_DNA"/>
</dbReference>
<feature type="compositionally biased region" description="Low complexity" evidence="1">
    <location>
        <begin position="11"/>
        <end position="31"/>
    </location>
</feature>
<dbReference type="AlphaFoldDB" id="A0A1B9GQC8"/>
<reference evidence="2 3" key="1">
    <citation type="submission" date="2013-07" db="EMBL/GenBank/DDBJ databases">
        <title>The Genome Sequence of Cryptococcus heveanensis BCC8398.</title>
        <authorList>
            <consortium name="The Broad Institute Genome Sequencing Platform"/>
            <person name="Cuomo C."/>
            <person name="Litvintseva A."/>
            <person name="Chen Y."/>
            <person name="Heitman J."/>
            <person name="Sun S."/>
            <person name="Springer D."/>
            <person name="Dromer F."/>
            <person name="Young S.K."/>
            <person name="Zeng Q."/>
            <person name="Gargeya S."/>
            <person name="Fitzgerald M."/>
            <person name="Abouelleil A."/>
            <person name="Alvarado L."/>
            <person name="Berlin A.M."/>
            <person name="Chapman S.B."/>
            <person name="Dewar J."/>
            <person name="Goldberg J."/>
            <person name="Griggs A."/>
            <person name="Gujja S."/>
            <person name="Hansen M."/>
            <person name="Howarth C."/>
            <person name="Imamovic A."/>
            <person name="Larimer J."/>
            <person name="McCowan C."/>
            <person name="Murphy C."/>
            <person name="Pearson M."/>
            <person name="Priest M."/>
            <person name="Roberts A."/>
            <person name="Saif S."/>
            <person name="Shea T."/>
            <person name="Sykes S."/>
            <person name="Wortman J."/>
            <person name="Nusbaum C."/>
            <person name="Birren B."/>
        </authorList>
    </citation>
    <scope>NUCLEOTIDE SEQUENCE [LARGE SCALE GENOMIC DNA]</scope>
    <source>
        <strain evidence="2 3">BCC8398</strain>
    </source>
</reference>
<gene>
    <name evidence="2" type="ORF">I316_05040</name>
</gene>
<organism evidence="2 3">
    <name type="scientific">Kwoniella heveanensis BCC8398</name>
    <dbReference type="NCBI Taxonomy" id="1296120"/>
    <lineage>
        <taxon>Eukaryota</taxon>
        <taxon>Fungi</taxon>
        <taxon>Dikarya</taxon>
        <taxon>Basidiomycota</taxon>
        <taxon>Agaricomycotina</taxon>
        <taxon>Tremellomycetes</taxon>
        <taxon>Tremellales</taxon>
        <taxon>Cryptococcaceae</taxon>
        <taxon>Kwoniella</taxon>
    </lineage>
</organism>
<sequence length="170" mass="18325">MATEQAKTDNTTATSATAPTTSKPTLSLSSLIGIETTDDGARKSGYIWRESDVAGTETSGPAYTPYSRRKTSYALSEQITASRRTTALQGEWKKVGKWMKGKSATRPTDSWHSIVQASVDAVNAAGEAPHHLVLLNKAEDDEEFGSRFEMSLQEVAAEQASREPRVVGSS</sequence>
<evidence type="ECO:0000313" key="3">
    <source>
        <dbReference type="Proteomes" id="UP000092666"/>
    </source>
</evidence>
<proteinExistence type="predicted"/>
<dbReference type="Proteomes" id="UP000092666">
    <property type="component" value="Unassembled WGS sequence"/>
</dbReference>
<accession>A0A1B9GQC8</accession>
<keyword evidence="3" id="KW-1185">Reference proteome</keyword>
<evidence type="ECO:0000256" key="1">
    <source>
        <dbReference type="SAM" id="MobiDB-lite"/>
    </source>
</evidence>
<feature type="region of interest" description="Disordered" evidence="1">
    <location>
        <begin position="1"/>
        <end position="34"/>
    </location>
</feature>
<reference evidence="3" key="2">
    <citation type="submission" date="2013-12" db="EMBL/GenBank/DDBJ databases">
        <title>Evolution of pathogenesis and genome organization in the Tremellales.</title>
        <authorList>
            <person name="Cuomo C."/>
            <person name="Litvintseva A."/>
            <person name="Heitman J."/>
            <person name="Chen Y."/>
            <person name="Sun S."/>
            <person name="Springer D."/>
            <person name="Dromer F."/>
            <person name="Young S."/>
            <person name="Zeng Q."/>
            <person name="Chapman S."/>
            <person name="Gujja S."/>
            <person name="Saif S."/>
            <person name="Birren B."/>
        </authorList>
    </citation>
    <scope>NUCLEOTIDE SEQUENCE [LARGE SCALE GENOMIC DNA]</scope>
    <source>
        <strain evidence="3">BCC8398</strain>
    </source>
</reference>